<dbReference type="AlphaFoldDB" id="A0A918EN04"/>
<protein>
    <submittedName>
        <fullName evidence="1">Uncharacterized protein</fullName>
    </submittedName>
</protein>
<name>A0A918EN04_9ACTN</name>
<dbReference type="EMBL" id="BMSV01000009">
    <property type="protein sequence ID" value="GGQ20705.1"/>
    <property type="molecule type" value="Genomic_DNA"/>
</dbReference>
<organism evidence="1 2">
    <name type="scientific">Streptomyces roseolilacinus</name>
    <dbReference type="NCBI Taxonomy" id="66904"/>
    <lineage>
        <taxon>Bacteria</taxon>
        <taxon>Bacillati</taxon>
        <taxon>Actinomycetota</taxon>
        <taxon>Actinomycetes</taxon>
        <taxon>Kitasatosporales</taxon>
        <taxon>Streptomycetaceae</taxon>
        <taxon>Streptomyces</taxon>
    </lineage>
</organism>
<proteinExistence type="predicted"/>
<comment type="caution">
    <text evidence="1">The sequence shown here is derived from an EMBL/GenBank/DDBJ whole genome shotgun (WGS) entry which is preliminary data.</text>
</comment>
<reference evidence="1" key="2">
    <citation type="submission" date="2020-09" db="EMBL/GenBank/DDBJ databases">
        <authorList>
            <person name="Sun Q."/>
            <person name="Ohkuma M."/>
        </authorList>
    </citation>
    <scope>NUCLEOTIDE SEQUENCE</scope>
    <source>
        <strain evidence="1">JCM 4335</strain>
    </source>
</reference>
<sequence length="98" mass="10609">MVPRRRWGDQDRALLLDAPEGQRPREYAETARTAVDTFKPLTVFMRVRVDGGALTVGGDPGGSSGAAHALAGAVKSLRLWTGAMNAHYVMQHVLPEPQ</sequence>
<accession>A0A918EN04</accession>
<keyword evidence="2" id="KW-1185">Reference proteome</keyword>
<evidence type="ECO:0000313" key="1">
    <source>
        <dbReference type="EMBL" id="GGQ20705.1"/>
    </source>
</evidence>
<gene>
    <name evidence="1" type="ORF">GCM10010249_44210</name>
</gene>
<dbReference type="RefSeq" id="WP_189536672.1">
    <property type="nucleotide sequence ID" value="NZ_BMSV01000009.1"/>
</dbReference>
<evidence type="ECO:0000313" key="2">
    <source>
        <dbReference type="Proteomes" id="UP000654123"/>
    </source>
</evidence>
<reference evidence="1" key="1">
    <citation type="journal article" date="2014" name="Int. J. Syst. Evol. Microbiol.">
        <title>Complete genome sequence of Corynebacterium casei LMG S-19264T (=DSM 44701T), isolated from a smear-ripened cheese.</title>
        <authorList>
            <consortium name="US DOE Joint Genome Institute (JGI-PGF)"/>
            <person name="Walter F."/>
            <person name="Albersmeier A."/>
            <person name="Kalinowski J."/>
            <person name="Ruckert C."/>
        </authorList>
    </citation>
    <scope>NUCLEOTIDE SEQUENCE</scope>
    <source>
        <strain evidence="1">JCM 4335</strain>
    </source>
</reference>
<dbReference type="Proteomes" id="UP000654123">
    <property type="component" value="Unassembled WGS sequence"/>
</dbReference>